<dbReference type="Proteomes" id="UP000677436">
    <property type="component" value="Chromosome"/>
</dbReference>
<gene>
    <name evidence="1" type="ORF">JIR001_28320</name>
</gene>
<protein>
    <submittedName>
        <fullName evidence="1">Uncharacterized protein</fullName>
    </submittedName>
</protein>
<name>A0A8D5UIX4_9BACL</name>
<proteinExistence type="predicted"/>
<evidence type="ECO:0000313" key="1">
    <source>
        <dbReference type="EMBL" id="BCU83049.1"/>
    </source>
</evidence>
<dbReference type="AlphaFoldDB" id="A0A8D5UIX4"/>
<organism evidence="1 2">
    <name type="scientific">Polycladomyces abyssicola</name>
    <dbReference type="NCBI Taxonomy" id="1125966"/>
    <lineage>
        <taxon>Bacteria</taxon>
        <taxon>Bacillati</taxon>
        <taxon>Bacillota</taxon>
        <taxon>Bacilli</taxon>
        <taxon>Bacillales</taxon>
        <taxon>Thermoactinomycetaceae</taxon>
        <taxon>Polycladomyces</taxon>
    </lineage>
</organism>
<evidence type="ECO:0000313" key="2">
    <source>
        <dbReference type="Proteomes" id="UP000677436"/>
    </source>
</evidence>
<dbReference type="EMBL" id="AP024601">
    <property type="protein sequence ID" value="BCU83049.1"/>
    <property type="molecule type" value="Genomic_DNA"/>
</dbReference>
<sequence>MYLTDKERPIIIRALEKVLETEPAYARVDEYKKLLDRLKAEDLAQYEASLGEIHSHDYYVDEV</sequence>
<keyword evidence="2" id="KW-1185">Reference proteome</keyword>
<dbReference type="RefSeq" id="WP_212773322.1">
    <property type="nucleotide sequence ID" value="NZ_AP024601.1"/>
</dbReference>
<accession>A0A8D5UIX4</accession>
<dbReference type="KEGG" id="pabs:JIR001_28320"/>
<reference evidence="1" key="1">
    <citation type="journal article" date="2013" name="Int. J. Syst. Evol. Microbiol.">
        <title>Polycladomyces abyssicola gen. nov., sp. nov., a thermophilic filamentous bacterium isolated from hemipelagic sediment.</title>
        <authorList>
            <person name="Tsubouchi T."/>
            <person name="Shimane Y."/>
            <person name="Mori K."/>
            <person name="Usui K."/>
            <person name="Hiraki T."/>
            <person name="Tame A."/>
            <person name="Uematsu K."/>
            <person name="Maruyama T."/>
            <person name="Hatada Y."/>
        </authorList>
    </citation>
    <scope>NUCLEOTIDE SEQUENCE</scope>
    <source>
        <strain evidence="1">JIR-001</strain>
    </source>
</reference>
<reference evidence="1" key="2">
    <citation type="journal article" date="2021" name="Microbiol. Resour. Announc.">
        <title>Complete Genome Sequence of Polycladomyces abyssicola JIR-001T, Isolated from Hemipelagic Sediment in Deep Seawater.</title>
        <authorList>
            <person name="Tsubouchi T."/>
            <person name="Kaneko Y."/>
        </authorList>
    </citation>
    <scope>NUCLEOTIDE SEQUENCE</scope>
    <source>
        <strain evidence="1">JIR-001</strain>
    </source>
</reference>